<evidence type="ECO:0000259" key="2">
    <source>
        <dbReference type="Pfam" id="PF01137"/>
    </source>
</evidence>
<keyword evidence="4" id="KW-1185">Reference proteome</keyword>
<evidence type="ECO:0000313" key="3">
    <source>
        <dbReference type="EMBL" id="GMI02487.1"/>
    </source>
</evidence>
<sequence>MTSLSVTPPHLENDSAFRSMQVNGSRGEGGGQVLRLSLALASLFNRSLSINEIRAGRSKPGLRKQHCGCVSLVAAYSGLEVLDGCLRVGSESLTLRPGDGLGGGSPNRVVIADAGGAGSTALMLQSILPVFAAFGQAGRELVLKGGTNCSFAPSIDHVELCLLPILEMMGIQVKAETVKRGFSTGEVGEVRVTKLSGGEGCFKRLELGESNGGVESITLVVCGSSIKSEEFNAGVEEFKGVSVKLDLKTGGRKAFHCVCVARLVGGGILTADVLLEGNKLKGVDLTAVGVGCVEEIKAMAATGCSVDYRTADQLLVFMALAEGESAIRVGGRREGVECKHLETVVGMLEEFVFGVEGRGRIEIEEEEGGGKIIRVTGLGFQGAVDVERLSNKKRSLDDEDGGTDTDAGISAPRDKFLSRPSHSPSRTSTSASIKASVNSFLTTIPITPSTTALILDSEECSTSLSLISSGVVPSNILAPHIVPSTVASLLPLGVTSLLKKIEDQITTSPPTHDIIYLDHCGTLPPRMWQVPLLFNSNLKVIALTFSTRHGNFYNVRGLEKNVPFKEWSSSRAVYELMNVVRSSIACDCEVLDYDWLSYWHESSECHSYFKGLVERCESNMKSLNNEYARENAKRIINVVKNNAPVSMTSTKSPSGKFQRTVSEVLLADWSVLKDKDVKTLRELGGGEIEGGWKCVRTYPEQMMVVCVKLKQ</sequence>
<dbReference type="Proteomes" id="UP001165160">
    <property type="component" value="Unassembled WGS sequence"/>
</dbReference>
<dbReference type="AlphaFoldDB" id="A0A9W7C5X9"/>
<dbReference type="Pfam" id="PF01137">
    <property type="entry name" value="RTC"/>
    <property type="match status" value="1"/>
</dbReference>
<dbReference type="GO" id="GO:0006396">
    <property type="term" value="P:RNA processing"/>
    <property type="evidence" value="ECO:0007669"/>
    <property type="project" value="InterPro"/>
</dbReference>
<dbReference type="InterPro" id="IPR036553">
    <property type="entry name" value="RPTC_insert"/>
</dbReference>
<dbReference type="InterPro" id="IPR023797">
    <property type="entry name" value="RNA3'_phos_cyclase_dom"/>
</dbReference>
<dbReference type="InterPro" id="IPR037136">
    <property type="entry name" value="RNA3'_phos_cyclase_dom_sf"/>
</dbReference>
<comment type="caution">
    <text evidence="3">The sequence shown here is derived from an EMBL/GenBank/DDBJ whole genome shotgun (WGS) entry which is preliminary data.</text>
</comment>
<accession>A0A9W7C5X9</accession>
<feature type="domain" description="RNA 3'-terminal phosphate cyclase" evidence="2">
    <location>
        <begin position="27"/>
        <end position="351"/>
    </location>
</feature>
<organism evidence="3 4">
    <name type="scientific">Triparma verrucosa</name>
    <dbReference type="NCBI Taxonomy" id="1606542"/>
    <lineage>
        <taxon>Eukaryota</taxon>
        <taxon>Sar</taxon>
        <taxon>Stramenopiles</taxon>
        <taxon>Ochrophyta</taxon>
        <taxon>Bolidophyceae</taxon>
        <taxon>Parmales</taxon>
        <taxon>Triparmaceae</taxon>
        <taxon>Triparma</taxon>
    </lineage>
</organism>
<feature type="region of interest" description="Disordered" evidence="1">
    <location>
        <begin position="391"/>
        <end position="430"/>
    </location>
</feature>
<evidence type="ECO:0000256" key="1">
    <source>
        <dbReference type="SAM" id="MobiDB-lite"/>
    </source>
</evidence>
<dbReference type="PANTHER" id="PTHR11096:SF0">
    <property type="entry name" value="RNA 3'-TERMINAL PHOSPHATE CYCLASE"/>
    <property type="match status" value="1"/>
</dbReference>
<reference evidence="4" key="1">
    <citation type="journal article" date="2023" name="Commun. Biol.">
        <title>Genome analysis of Parmales, the sister group of diatoms, reveals the evolutionary specialization of diatoms from phago-mixotrophs to photoautotrophs.</title>
        <authorList>
            <person name="Ban H."/>
            <person name="Sato S."/>
            <person name="Yoshikawa S."/>
            <person name="Yamada K."/>
            <person name="Nakamura Y."/>
            <person name="Ichinomiya M."/>
            <person name="Sato N."/>
            <person name="Blanc-Mathieu R."/>
            <person name="Endo H."/>
            <person name="Kuwata A."/>
            <person name="Ogata H."/>
        </authorList>
    </citation>
    <scope>NUCLEOTIDE SEQUENCE [LARGE SCALE GENOMIC DNA]</scope>
    <source>
        <strain evidence="4">NIES 3699</strain>
    </source>
</reference>
<dbReference type="InterPro" id="IPR013792">
    <property type="entry name" value="RNA3'P_cycl/enolpyr_Trfase_a/b"/>
</dbReference>
<name>A0A9W7C5X9_9STRA</name>
<dbReference type="GO" id="GO:0005634">
    <property type="term" value="C:nucleus"/>
    <property type="evidence" value="ECO:0007669"/>
    <property type="project" value="TreeGrafter"/>
</dbReference>
<gene>
    <name evidence="3" type="ORF">TrVE_jg11972</name>
</gene>
<dbReference type="Gene3D" id="3.65.10.20">
    <property type="entry name" value="RNA 3'-terminal phosphate cyclase domain"/>
    <property type="match status" value="1"/>
</dbReference>
<dbReference type="GO" id="GO:0003963">
    <property type="term" value="F:RNA-3'-phosphate cyclase activity"/>
    <property type="evidence" value="ECO:0007669"/>
    <property type="project" value="TreeGrafter"/>
</dbReference>
<dbReference type="InterPro" id="IPR000228">
    <property type="entry name" value="RNA3'_term_phos_cyc"/>
</dbReference>
<evidence type="ECO:0000313" key="4">
    <source>
        <dbReference type="Proteomes" id="UP001165160"/>
    </source>
</evidence>
<proteinExistence type="predicted"/>
<dbReference type="Gene3D" id="3.30.360.20">
    <property type="entry name" value="RNA 3'-terminal phosphate cyclase, insert domain"/>
    <property type="match status" value="1"/>
</dbReference>
<protein>
    <recommendedName>
        <fullName evidence="2">RNA 3'-terminal phosphate cyclase domain-containing protein</fullName>
    </recommendedName>
</protein>
<dbReference type="SUPFAM" id="SSF55205">
    <property type="entry name" value="EPT/RTPC-like"/>
    <property type="match status" value="1"/>
</dbReference>
<dbReference type="EMBL" id="BRXX01000284">
    <property type="protein sequence ID" value="GMI02487.1"/>
    <property type="molecule type" value="Genomic_DNA"/>
</dbReference>
<dbReference type="PANTHER" id="PTHR11096">
    <property type="entry name" value="RNA 3' TERMINAL PHOSPHATE CYCLASE"/>
    <property type="match status" value="1"/>
</dbReference>
<feature type="compositionally biased region" description="Low complexity" evidence="1">
    <location>
        <begin position="418"/>
        <end position="430"/>
    </location>
</feature>